<name>A0A914GUI0_GLORO</name>
<keyword evidence="1" id="KW-0343">GTPase activation</keyword>
<dbReference type="InterPro" id="IPR008936">
    <property type="entry name" value="Rho_GTPase_activation_prot"/>
</dbReference>
<dbReference type="Gene3D" id="1.10.555.10">
    <property type="entry name" value="Rho GTPase activation protein"/>
    <property type="match status" value="1"/>
</dbReference>
<feature type="domain" description="Rho-GAP" evidence="2">
    <location>
        <begin position="26"/>
        <end position="214"/>
    </location>
</feature>
<organism evidence="3 4">
    <name type="scientific">Globodera rostochiensis</name>
    <name type="common">Golden nematode worm</name>
    <name type="synonym">Heterodera rostochiensis</name>
    <dbReference type="NCBI Taxonomy" id="31243"/>
    <lineage>
        <taxon>Eukaryota</taxon>
        <taxon>Metazoa</taxon>
        <taxon>Ecdysozoa</taxon>
        <taxon>Nematoda</taxon>
        <taxon>Chromadorea</taxon>
        <taxon>Rhabditida</taxon>
        <taxon>Tylenchina</taxon>
        <taxon>Tylenchomorpha</taxon>
        <taxon>Tylenchoidea</taxon>
        <taxon>Heteroderidae</taxon>
        <taxon>Heteroderinae</taxon>
        <taxon>Globodera</taxon>
    </lineage>
</organism>
<protein>
    <submittedName>
        <fullName evidence="4">Rho-GAP domain-containing protein</fullName>
    </submittedName>
</protein>
<dbReference type="PANTHER" id="PTHR14963">
    <property type="entry name" value="RHO GTPASE ACTIVATING PROTEIN 18,19-RELATED"/>
    <property type="match status" value="1"/>
</dbReference>
<evidence type="ECO:0000259" key="2">
    <source>
        <dbReference type="PROSITE" id="PS50238"/>
    </source>
</evidence>
<dbReference type="PANTHER" id="PTHR14963:SF7">
    <property type="entry name" value="RHO GTPASE-ACTIVATING PROTEIN 19"/>
    <property type="match status" value="1"/>
</dbReference>
<accession>A0A914GUI0</accession>
<dbReference type="SUPFAM" id="SSF48350">
    <property type="entry name" value="GTPase activation domain, GAP"/>
    <property type="match status" value="1"/>
</dbReference>
<evidence type="ECO:0000313" key="4">
    <source>
        <dbReference type="WBParaSite" id="Gr19_v10_g10513.t1"/>
    </source>
</evidence>
<dbReference type="Pfam" id="PF00620">
    <property type="entry name" value="RhoGAP"/>
    <property type="match status" value="1"/>
</dbReference>
<dbReference type="SMART" id="SM00324">
    <property type="entry name" value="RhoGAP"/>
    <property type="match status" value="1"/>
</dbReference>
<dbReference type="GO" id="GO:0007165">
    <property type="term" value="P:signal transduction"/>
    <property type="evidence" value="ECO:0007669"/>
    <property type="project" value="InterPro"/>
</dbReference>
<reference evidence="4" key="1">
    <citation type="submission" date="2022-11" db="UniProtKB">
        <authorList>
            <consortium name="WormBaseParasite"/>
        </authorList>
    </citation>
    <scope>IDENTIFICATION</scope>
</reference>
<keyword evidence="3" id="KW-1185">Reference proteome</keyword>
<sequence length="335" mass="37971">MNEFTTSAIALLSRYSNSLLKKDSEAALSGEVFGDERKAGNIVGTLITFIDSFEEKEYLVRGLYRLNGSLAMQQNSLNIIENAKGSQLKLYFIYELSAEDKASCIKTLLRKMPDTLFPHCQRVALLDLADMAKHLESEERIFKALQILVYFIPETHKISHSDENKMDEANLSLLFSSYIFPVLQNYDSIEKAKEEIEQFGRLFPILLRHIEHLFKLSDELVQNLDASLIKKMSEHNGSANTTFSPLLQTPSRISKTTSKDEDDSEVVMVQSCSKRVLTPTRSTTDLEVAKLAAKIASMEEGATKKRLLNKMVSVQRQKLGIRNRSILKRALNRNN</sequence>
<dbReference type="InterPro" id="IPR000198">
    <property type="entry name" value="RhoGAP_dom"/>
</dbReference>
<dbReference type="WBParaSite" id="Gr19_v10_g10513.t1">
    <property type="protein sequence ID" value="Gr19_v10_g10513.t1"/>
    <property type="gene ID" value="Gr19_v10_g10513"/>
</dbReference>
<proteinExistence type="predicted"/>
<dbReference type="GO" id="GO:0051056">
    <property type="term" value="P:regulation of small GTPase mediated signal transduction"/>
    <property type="evidence" value="ECO:0007669"/>
    <property type="project" value="TreeGrafter"/>
</dbReference>
<dbReference type="GO" id="GO:0005096">
    <property type="term" value="F:GTPase activator activity"/>
    <property type="evidence" value="ECO:0007669"/>
    <property type="project" value="UniProtKB-KW"/>
</dbReference>
<dbReference type="PROSITE" id="PS50238">
    <property type="entry name" value="RHOGAP"/>
    <property type="match status" value="1"/>
</dbReference>
<evidence type="ECO:0000313" key="3">
    <source>
        <dbReference type="Proteomes" id="UP000887572"/>
    </source>
</evidence>
<evidence type="ECO:0000256" key="1">
    <source>
        <dbReference type="ARBA" id="ARBA00022468"/>
    </source>
</evidence>
<dbReference type="Proteomes" id="UP000887572">
    <property type="component" value="Unplaced"/>
</dbReference>
<dbReference type="AlphaFoldDB" id="A0A914GUI0"/>
<dbReference type="GO" id="GO:0005737">
    <property type="term" value="C:cytoplasm"/>
    <property type="evidence" value="ECO:0007669"/>
    <property type="project" value="TreeGrafter"/>
</dbReference>